<feature type="region of interest" description="Disordered" evidence="1">
    <location>
        <begin position="616"/>
        <end position="723"/>
    </location>
</feature>
<organism evidence="2 3">
    <name type="scientific">Nocardia aurantia</name>
    <dbReference type="NCBI Taxonomy" id="2585199"/>
    <lineage>
        <taxon>Bacteria</taxon>
        <taxon>Bacillati</taxon>
        <taxon>Actinomycetota</taxon>
        <taxon>Actinomycetes</taxon>
        <taxon>Mycobacteriales</taxon>
        <taxon>Nocardiaceae</taxon>
        <taxon>Nocardia</taxon>
    </lineage>
</organism>
<feature type="compositionally biased region" description="Basic and acidic residues" evidence="1">
    <location>
        <begin position="407"/>
        <end position="423"/>
    </location>
</feature>
<evidence type="ECO:0000256" key="1">
    <source>
        <dbReference type="SAM" id="MobiDB-lite"/>
    </source>
</evidence>
<evidence type="ECO:0000313" key="2">
    <source>
        <dbReference type="EMBL" id="MQY25066.1"/>
    </source>
</evidence>
<feature type="compositionally biased region" description="Polar residues" evidence="1">
    <location>
        <begin position="666"/>
        <end position="677"/>
    </location>
</feature>
<feature type="region of interest" description="Disordered" evidence="1">
    <location>
        <begin position="392"/>
        <end position="602"/>
    </location>
</feature>
<feature type="compositionally biased region" description="Basic and acidic residues" evidence="1">
    <location>
        <begin position="489"/>
        <end position="505"/>
    </location>
</feature>
<dbReference type="AlphaFoldDB" id="A0A7K0DGX9"/>
<feature type="compositionally biased region" description="Low complexity" evidence="1">
    <location>
        <begin position="449"/>
        <end position="462"/>
    </location>
</feature>
<feature type="compositionally biased region" description="Pro residues" evidence="1">
    <location>
        <begin position="470"/>
        <end position="480"/>
    </location>
</feature>
<dbReference type="EMBL" id="WEGI01000001">
    <property type="protein sequence ID" value="MQY25066.1"/>
    <property type="molecule type" value="Genomic_DNA"/>
</dbReference>
<comment type="caution">
    <text evidence="2">The sequence shown here is derived from an EMBL/GenBank/DDBJ whole genome shotgun (WGS) entry which is preliminary data.</text>
</comment>
<keyword evidence="3" id="KW-1185">Reference proteome</keyword>
<feature type="compositionally biased region" description="Low complexity" evidence="1">
    <location>
        <begin position="297"/>
        <end position="319"/>
    </location>
</feature>
<reference evidence="2 3" key="1">
    <citation type="submission" date="2019-10" db="EMBL/GenBank/DDBJ databases">
        <title>Nocardia macrotermitis sp. nov. and Nocardia aurantia sp. nov., isolated from the gut of fungus growing-termite Macrotermes natalensis.</title>
        <authorList>
            <person name="Benndorf R."/>
            <person name="Schwitalla J."/>
            <person name="Martin K."/>
            <person name="De Beer W."/>
            <person name="Kaster A.-K."/>
            <person name="Vollmers J."/>
            <person name="Poulsen M."/>
            <person name="Beemelmanns C."/>
        </authorList>
    </citation>
    <scope>NUCLEOTIDE SEQUENCE [LARGE SCALE GENOMIC DNA]</scope>
    <source>
        <strain evidence="2 3">RB56</strain>
    </source>
</reference>
<dbReference type="Proteomes" id="UP000431401">
    <property type="component" value="Unassembled WGS sequence"/>
</dbReference>
<accession>A0A7K0DGX9</accession>
<sequence>MAVTARVGAVHLGWDVVSVAAGGGGIPIRPVQVEGTFTPPAYLLADSTGRLHTAGTDVQRPDLGIAVSDVRDILGHLQIRIAGATWPAELVFRARLYNPLAAVGKHLRGKPDVIALPFPDDWPDGKVEEYCRLVELLDVETEPLPESVALSGYMRALGLVEAPQPGRAGMGATGVYSDGRSCLVVAVHGDDEQPTESVGVPISLEATRDAHAADNVVIEVMAAARAMGADTSTVLLSGNACFNDALRLAFQNHLGHRLQIADHPMHALVLGAAHLLVTDSERSDAFPPAGPPGGSGSPRTGGAAPATTTPANRPDPGGRPAAGGQGPVAGPGASDPGRPTTALASPGAMAAMHGMPMAAYGPHGGAGSAPRAHRVPGAVHAGAGAAHGGIAADPTVMLDRGGIPRTDPSEVTRRMSPEPRHGAAGEPRPVGVIRTGGGGRHALRDSDGEAGAAAPAPAELPASRFTRPPALVPDEPPTQPDEPSAMQPREGRGESATEEPAKVRGESLAVTGERPASVTGERPASATGEQAVFVTGGRPAFATGELPASATGEQRSAEVGGPASGGEQSPSGIGERSPSVADGQAPPVAGEQSPAVAGDRSASAIVKRSLSVVAEQLSSENGEKLPSVWDEAPPSAWGELSDVMPDGLSAVLLPERPAGPSDGASAVTTDESNSNRSPAVPSDRSAAEPEVTPGEAGESVPDAAAPTRKMPLPELGPEDPEQP</sequence>
<proteinExistence type="predicted"/>
<name>A0A7K0DGX9_9NOCA</name>
<protein>
    <submittedName>
        <fullName evidence="2">Uncharacterized protein</fullName>
    </submittedName>
</protein>
<evidence type="ECO:0000313" key="3">
    <source>
        <dbReference type="Proteomes" id="UP000431401"/>
    </source>
</evidence>
<feature type="region of interest" description="Disordered" evidence="1">
    <location>
        <begin position="282"/>
        <end position="344"/>
    </location>
</feature>
<feature type="compositionally biased region" description="Gly residues" evidence="1">
    <location>
        <begin position="320"/>
        <end position="329"/>
    </location>
</feature>
<gene>
    <name evidence="2" type="ORF">NRB56_06200</name>
</gene>